<dbReference type="EMBL" id="CP121689">
    <property type="protein sequence ID" value="WZL77187.1"/>
    <property type="molecule type" value="Genomic_DNA"/>
</dbReference>
<evidence type="ECO:0000313" key="1">
    <source>
        <dbReference type="EMBL" id="WZL77187.1"/>
    </source>
</evidence>
<dbReference type="SUPFAM" id="SSF48208">
    <property type="entry name" value="Six-hairpin glycosidases"/>
    <property type="match status" value="1"/>
</dbReference>
<gene>
    <name evidence="1" type="ORF">QBE54_05595</name>
</gene>
<dbReference type="Gene3D" id="1.50.10.20">
    <property type="match status" value="1"/>
</dbReference>
<sequence length="356" mass="40966">MPSIKLDYLESLTDHIGLYQHATFGVPNLDFGYTTDDNCRALIVVSKYFDLYNEERAIKLARRYLAFLQWVQREDGYFRNEVSIDRQFLDEVGSEDAQARTFWALAWFMNTGVGEDLKGAAKQMLERFLPNLFSLQHPRPWAFILKGLEELSKNKTSPVPLDHVKAASIFGERLLALYKEQADASWRWFEDIMTWGNALLPSGLFSAYKLTGRKEFLTVARESFEFLCEKVFEREMFMPVGNRGWYHKNGTKPVFDQQPIEAMWMLIASLEAAEFYSPEENLERARNAVEWYFGKNIHRLSLYNPLDGSCADGLTPQGFNANRGAESTISCLLSMLIAQEKNLLEFRSPKSAGVKH</sequence>
<dbReference type="RefSeq" id="WP_369019353.1">
    <property type="nucleotide sequence ID" value="NZ_CP121689.1"/>
</dbReference>
<organism evidence="1 2">
    <name type="scientific">Thermatribacter velox</name>
    <dbReference type="NCBI Taxonomy" id="3039681"/>
    <lineage>
        <taxon>Bacteria</taxon>
        <taxon>Pseudomonadati</taxon>
        <taxon>Atribacterota</taxon>
        <taxon>Atribacteria</taxon>
        <taxon>Atribacterales</taxon>
        <taxon>Thermatribacteraceae</taxon>
        <taxon>Thermatribacter</taxon>
    </lineage>
</organism>
<protein>
    <recommendedName>
        <fullName evidence="3">Glycosyltransferase</fullName>
    </recommendedName>
</protein>
<keyword evidence="2" id="KW-1185">Reference proteome</keyword>
<dbReference type="InterPro" id="IPR008928">
    <property type="entry name" value="6-hairpin_glycosidase_sf"/>
</dbReference>
<dbReference type="Proteomes" id="UP001461341">
    <property type="component" value="Chromosome"/>
</dbReference>
<proteinExistence type="predicted"/>
<name>A0ABZ2YE17_9BACT</name>
<reference evidence="1 2" key="1">
    <citation type="submission" date="2023-03" db="EMBL/GenBank/DDBJ databases">
        <title>Novel Species.</title>
        <authorList>
            <person name="Ma S."/>
        </authorList>
    </citation>
    <scope>NUCLEOTIDE SEQUENCE [LARGE SCALE GENOMIC DNA]</scope>
    <source>
        <strain evidence="1 2">B11</strain>
    </source>
</reference>
<accession>A0ABZ2YE17</accession>
<evidence type="ECO:0000313" key="2">
    <source>
        <dbReference type="Proteomes" id="UP001461341"/>
    </source>
</evidence>
<evidence type="ECO:0008006" key="3">
    <source>
        <dbReference type="Google" id="ProtNLM"/>
    </source>
</evidence>